<keyword evidence="6" id="KW-0851">Voltage-gated channel</keyword>
<keyword evidence="12" id="KW-0175">Coiled coil</keyword>
<dbReference type="GO" id="GO:0001508">
    <property type="term" value="P:action potential"/>
    <property type="evidence" value="ECO:0007669"/>
    <property type="project" value="TreeGrafter"/>
</dbReference>
<dbReference type="PRINTS" id="PR00169">
    <property type="entry name" value="KCHANNEL"/>
</dbReference>
<gene>
    <name evidence="15" type="primary">KCNA4</name>
    <name evidence="15" type="ORF">BLAG_LOCUS23872</name>
</gene>
<evidence type="ECO:0000256" key="10">
    <source>
        <dbReference type="ARBA" id="ARBA00023136"/>
    </source>
</evidence>
<dbReference type="GO" id="GO:0005251">
    <property type="term" value="F:delayed rectifier potassium channel activity"/>
    <property type="evidence" value="ECO:0007669"/>
    <property type="project" value="TreeGrafter"/>
</dbReference>
<sequence>MLRSAAIGTAGNIGINNVNDLSRFARAVEQGKDNYEEKSSRAQRQLSSLRNYSAIGDGDDGADSDDDDGVGGLSLLLGRVVTEGLRHVHQPDRRIRLNVSGLKFETKESLLFRYPQTLLGNSEKRAEFYCPDSDDFFFDRHRPSFEAIFRYYQTGKLIRPSSVPIDVFVDEMRFFRLGSDIISSYLESEGFIFPKPIRECDMPPEGHRRTIWRLMDFPESSIFAKIITFMCVSVIFVSIFVFCMETLPEYRDQEVLMDHDNITNTTAIERAGQSSFFQIETFCVAWFCIELGLRFYSCPKKLVFVKDLQNIFDFVAIVPYFVTLPLIIANVSIPGNSIVFSLLRAMRLTRVFRIMKLSRHFKELQTLMKTIRASVGVLGMMVFFMLTMMVLYASCVYFADMDAPDTFFESIPDAFWWALVTMTTIGYGDVYPRTLPGKLIGSMCVITGLLVIALPVPIIVENFNNFYKRDKNMHIAEESVMEKLPIDESIKTFLKNAKKRCVRSWVGRRLRGVGRRVRRLWNREGGDLQRLDSPGENHVSAARRRSKRRRQSLGSSELIELDHETVVSVISSEL</sequence>
<dbReference type="Proteomes" id="UP000838412">
    <property type="component" value="Chromosome 8"/>
</dbReference>
<feature type="coiled-coil region" evidence="12">
    <location>
        <begin position="25"/>
        <end position="52"/>
    </location>
</feature>
<evidence type="ECO:0000313" key="15">
    <source>
        <dbReference type="EMBL" id="CAH1272150.1"/>
    </source>
</evidence>
<evidence type="ECO:0000256" key="4">
    <source>
        <dbReference type="ARBA" id="ARBA00022692"/>
    </source>
</evidence>
<dbReference type="InterPro" id="IPR005821">
    <property type="entry name" value="Ion_trans_dom"/>
</dbReference>
<dbReference type="SMART" id="SM00225">
    <property type="entry name" value="BTB"/>
    <property type="match status" value="1"/>
</dbReference>
<keyword evidence="7" id="KW-0630">Potassium</keyword>
<dbReference type="SUPFAM" id="SSF54695">
    <property type="entry name" value="POZ domain"/>
    <property type="match status" value="1"/>
</dbReference>
<dbReference type="FunFam" id="1.20.120.350:FF:000074">
    <property type="entry name" value="SHaW family of potassium channels"/>
    <property type="match status" value="1"/>
</dbReference>
<evidence type="ECO:0000256" key="2">
    <source>
        <dbReference type="ARBA" id="ARBA00022448"/>
    </source>
</evidence>
<evidence type="ECO:0000259" key="14">
    <source>
        <dbReference type="SMART" id="SM00225"/>
    </source>
</evidence>
<keyword evidence="9" id="KW-0406">Ion transport</keyword>
<feature type="transmembrane region" description="Helical" evidence="13">
    <location>
        <begin position="373"/>
        <end position="394"/>
    </location>
</feature>
<dbReference type="Gene3D" id="3.30.710.10">
    <property type="entry name" value="Potassium Channel Kv1.1, Chain A"/>
    <property type="match status" value="1"/>
</dbReference>
<comment type="subcellular location">
    <subcellularLocation>
        <location evidence="1">Membrane</location>
        <topology evidence="1">Multi-pass membrane protein</topology>
    </subcellularLocation>
</comment>
<keyword evidence="3" id="KW-0633">Potassium transport</keyword>
<feature type="transmembrane region" description="Helical" evidence="13">
    <location>
        <begin position="414"/>
        <end position="432"/>
    </location>
</feature>
<feature type="transmembrane region" description="Helical" evidence="13">
    <location>
        <begin position="439"/>
        <end position="460"/>
    </location>
</feature>
<evidence type="ECO:0000313" key="16">
    <source>
        <dbReference type="Proteomes" id="UP000838412"/>
    </source>
</evidence>
<feature type="transmembrane region" description="Helical" evidence="13">
    <location>
        <begin position="276"/>
        <end position="296"/>
    </location>
</feature>
<dbReference type="FunFam" id="1.10.287.70:FF:000242">
    <property type="entry name" value="Potassium voltage-gated channel subfamily A member 1"/>
    <property type="match status" value="1"/>
</dbReference>
<keyword evidence="2" id="KW-0813">Transport</keyword>
<keyword evidence="16" id="KW-1185">Reference proteome</keyword>
<keyword evidence="5" id="KW-0631">Potassium channel</keyword>
<dbReference type="AlphaFoldDB" id="A0A8K0AD11"/>
<evidence type="ECO:0000256" key="1">
    <source>
        <dbReference type="ARBA" id="ARBA00004141"/>
    </source>
</evidence>
<evidence type="ECO:0000256" key="6">
    <source>
        <dbReference type="ARBA" id="ARBA00022882"/>
    </source>
</evidence>
<dbReference type="Gene3D" id="1.10.287.70">
    <property type="match status" value="1"/>
</dbReference>
<dbReference type="InterPro" id="IPR027359">
    <property type="entry name" value="Volt_channel_dom_sf"/>
</dbReference>
<keyword evidence="8 13" id="KW-1133">Transmembrane helix</keyword>
<dbReference type="EMBL" id="OV696693">
    <property type="protein sequence ID" value="CAH1272150.1"/>
    <property type="molecule type" value="Genomic_DNA"/>
</dbReference>
<evidence type="ECO:0000256" key="7">
    <source>
        <dbReference type="ARBA" id="ARBA00022958"/>
    </source>
</evidence>
<dbReference type="PANTHER" id="PTHR11537">
    <property type="entry name" value="VOLTAGE-GATED POTASSIUM CHANNEL"/>
    <property type="match status" value="1"/>
</dbReference>
<dbReference type="InterPro" id="IPR011333">
    <property type="entry name" value="SKP1/BTB/POZ_sf"/>
</dbReference>
<feature type="domain" description="BTB" evidence="14">
    <location>
        <begin position="93"/>
        <end position="190"/>
    </location>
</feature>
<dbReference type="InterPro" id="IPR003972">
    <property type="entry name" value="K_chnl_volt-dep_Kv1"/>
</dbReference>
<keyword evidence="10 13" id="KW-0472">Membrane</keyword>
<dbReference type="SUPFAM" id="SSF81324">
    <property type="entry name" value="Voltage-gated potassium channels"/>
    <property type="match status" value="1"/>
</dbReference>
<organism evidence="15 16">
    <name type="scientific">Branchiostoma lanceolatum</name>
    <name type="common">Common lancelet</name>
    <name type="synonym">Amphioxus lanceolatum</name>
    <dbReference type="NCBI Taxonomy" id="7740"/>
    <lineage>
        <taxon>Eukaryota</taxon>
        <taxon>Metazoa</taxon>
        <taxon>Chordata</taxon>
        <taxon>Cephalochordata</taxon>
        <taxon>Leptocardii</taxon>
        <taxon>Amphioxiformes</taxon>
        <taxon>Branchiostomatidae</taxon>
        <taxon>Branchiostoma</taxon>
    </lineage>
</organism>
<keyword evidence="4 13" id="KW-0812">Transmembrane</keyword>
<evidence type="ECO:0000256" key="8">
    <source>
        <dbReference type="ARBA" id="ARBA00022989"/>
    </source>
</evidence>
<dbReference type="InterPro" id="IPR003131">
    <property type="entry name" value="T1-type_BTB"/>
</dbReference>
<dbReference type="GO" id="GO:0008076">
    <property type="term" value="C:voltage-gated potassium channel complex"/>
    <property type="evidence" value="ECO:0007669"/>
    <property type="project" value="InterPro"/>
</dbReference>
<evidence type="ECO:0000256" key="3">
    <source>
        <dbReference type="ARBA" id="ARBA00022538"/>
    </source>
</evidence>
<evidence type="ECO:0000256" key="9">
    <source>
        <dbReference type="ARBA" id="ARBA00023065"/>
    </source>
</evidence>
<dbReference type="PRINTS" id="PR01491">
    <property type="entry name" value="KVCHANNEL"/>
</dbReference>
<keyword evidence="11" id="KW-0407">Ion channel</keyword>
<dbReference type="InterPro" id="IPR028325">
    <property type="entry name" value="VG_K_chnl"/>
</dbReference>
<dbReference type="PANTHER" id="PTHR11537:SF113">
    <property type="entry name" value="POTASSIUM VOLTAGE-GATED CHANNEL PROTEIN SHAKER"/>
    <property type="match status" value="1"/>
</dbReference>
<dbReference type="PRINTS" id="PR01496">
    <property type="entry name" value="SHAKERCHANEL"/>
</dbReference>
<dbReference type="Pfam" id="PF00520">
    <property type="entry name" value="Ion_trans"/>
    <property type="match status" value="1"/>
</dbReference>
<evidence type="ECO:0000256" key="5">
    <source>
        <dbReference type="ARBA" id="ARBA00022826"/>
    </source>
</evidence>
<dbReference type="GO" id="GO:0051260">
    <property type="term" value="P:protein homooligomerization"/>
    <property type="evidence" value="ECO:0007669"/>
    <property type="project" value="InterPro"/>
</dbReference>
<dbReference type="InterPro" id="IPR000210">
    <property type="entry name" value="BTB/POZ_dom"/>
</dbReference>
<feature type="transmembrane region" description="Helical" evidence="13">
    <location>
        <begin position="222"/>
        <end position="242"/>
    </location>
</feature>
<evidence type="ECO:0000256" key="12">
    <source>
        <dbReference type="SAM" id="Coils"/>
    </source>
</evidence>
<dbReference type="Pfam" id="PF02214">
    <property type="entry name" value="BTB_2"/>
    <property type="match status" value="1"/>
</dbReference>
<dbReference type="Gene3D" id="1.20.120.350">
    <property type="entry name" value="Voltage-gated potassium channels. Chain C"/>
    <property type="match status" value="1"/>
</dbReference>
<reference evidence="15" key="1">
    <citation type="submission" date="2022-01" db="EMBL/GenBank/DDBJ databases">
        <authorList>
            <person name="Braso-Vives M."/>
        </authorList>
    </citation>
    <scope>NUCLEOTIDE SEQUENCE</scope>
</reference>
<proteinExistence type="predicted"/>
<accession>A0A8K0AD11</accession>
<protein>
    <submittedName>
        <fullName evidence="15">KCNA4 protein</fullName>
    </submittedName>
</protein>
<evidence type="ECO:0000256" key="11">
    <source>
        <dbReference type="ARBA" id="ARBA00023303"/>
    </source>
</evidence>
<name>A0A8K0AD11_BRALA</name>
<dbReference type="InterPro" id="IPR003968">
    <property type="entry name" value="K_chnl_volt-dep_Kv"/>
</dbReference>
<evidence type="ECO:0000256" key="13">
    <source>
        <dbReference type="SAM" id="Phobius"/>
    </source>
</evidence>
<dbReference type="OrthoDB" id="415460at2759"/>